<sequence>MAVFSRLLPSLATAYAVQTGNIPAVEAAFFSPLVFVIAFALVFVPRQNDKFYDLGGAVGFLSTTFVSLYYPTLKASFSAGKWIPLPPFSSLAPRQLLLTAGLAIWSARLGSFLVQRALKYNGDSRFDKIKRNPRRFTFSWMAQATWTLLVGLPVYLSNSVPAAAHPPLSARDYAGMALFAGSLLFEVIADHQKSVWRRKKDNKEHDEKFITSGLWSISRHPNYIGEIGIWTGVWLLSTRVLQTPYFPRGTAAMAVVSPLFTYFILTKVSGVPLLEKAGDKKFGDDPKWQHYKNTVPVFWPWGPTK</sequence>
<dbReference type="Proteomes" id="UP000054988">
    <property type="component" value="Unassembled WGS sequence"/>
</dbReference>
<name>A0A0W0EXL7_MONRR</name>
<organism evidence="2 3">
    <name type="scientific">Moniliophthora roreri</name>
    <name type="common">Frosty pod rot fungus</name>
    <name type="synonym">Monilia roreri</name>
    <dbReference type="NCBI Taxonomy" id="221103"/>
    <lineage>
        <taxon>Eukaryota</taxon>
        <taxon>Fungi</taxon>
        <taxon>Dikarya</taxon>
        <taxon>Basidiomycota</taxon>
        <taxon>Agaricomycotina</taxon>
        <taxon>Agaricomycetes</taxon>
        <taxon>Agaricomycetidae</taxon>
        <taxon>Agaricales</taxon>
        <taxon>Marasmiineae</taxon>
        <taxon>Marasmiaceae</taxon>
        <taxon>Moniliophthora</taxon>
    </lineage>
</organism>
<proteinExistence type="predicted"/>
<dbReference type="Pfam" id="PF06966">
    <property type="entry name" value="DUF1295"/>
    <property type="match status" value="1"/>
</dbReference>
<feature type="transmembrane region" description="Helical" evidence="1">
    <location>
        <begin position="168"/>
        <end position="189"/>
    </location>
</feature>
<accession>A0A0W0EXL7</accession>
<dbReference type="eggNOG" id="KOG4650">
    <property type="taxonomic scope" value="Eukaryota"/>
</dbReference>
<reference evidence="2 3" key="1">
    <citation type="submission" date="2015-12" db="EMBL/GenBank/DDBJ databases">
        <title>Draft genome sequence of Moniliophthora roreri, the causal agent of frosty pod rot of cacao.</title>
        <authorList>
            <person name="Aime M.C."/>
            <person name="Diaz-Valderrama J.R."/>
            <person name="Kijpornyongpan T."/>
            <person name="Phillips-Mora W."/>
        </authorList>
    </citation>
    <scope>NUCLEOTIDE SEQUENCE [LARGE SCALE GENOMIC DNA]</scope>
    <source>
        <strain evidence="2 3">MCA 2952</strain>
    </source>
</reference>
<gene>
    <name evidence="2" type="ORF">WG66_18639</name>
</gene>
<dbReference type="AlphaFoldDB" id="A0A0W0EXL7"/>
<feature type="transmembrane region" description="Helical" evidence="1">
    <location>
        <begin position="26"/>
        <end position="44"/>
    </location>
</feature>
<keyword evidence="1" id="KW-0812">Transmembrane</keyword>
<dbReference type="InterPro" id="IPR010721">
    <property type="entry name" value="UstE-like"/>
</dbReference>
<dbReference type="PROSITE" id="PS50244">
    <property type="entry name" value="S5A_REDUCTASE"/>
    <property type="match status" value="1"/>
</dbReference>
<evidence type="ECO:0000313" key="3">
    <source>
        <dbReference type="Proteomes" id="UP000054988"/>
    </source>
</evidence>
<comment type="caution">
    <text evidence="2">The sequence shown here is derived from an EMBL/GenBank/DDBJ whole genome shotgun (WGS) entry which is preliminary data.</text>
</comment>
<protein>
    <submittedName>
        <fullName evidence="2">Hypothetical DUF1295-domain-containing protein</fullName>
    </submittedName>
</protein>
<dbReference type="Gene3D" id="1.20.120.1630">
    <property type="match status" value="1"/>
</dbReference>
<dbReference type="PANTHER" id="PTHR32251">
    <property type="entry name" value="3-OXO-5-ALPHA-STEROID 4-DEHYDROGENASE"/>
    <property type="match status" value="1"/>
</dbReference>
<dbReference type="GO" id="GO:0016020">
    <property type="term" value="C:membrane"/>
    <property type="evidence" value="ECO:0007669"/>
    <property type="project" value="TreeGrafter"/>
</dbReference>
<feature type="transmembrane region" description="Helical" evidence="1">
    <location>
        <begin position="51"/>
        <end position="70"/>
    </location>
</feature>
<feature type="transmembrane region" description="Helical" evidence="1">
    <location>
        <begin position="96"/>
        <end position="115"/>
    </location>
</feature>
<feature type="transmembrane region" description="Helical" evidence="1">
    <location>
        <begin position="136"/>
        <end position="156"/>
    </location>
</feature>
<keyword evidence="1" id="KW-0472">Membrane</keyword>
<keyword evidence="1" id="KW-1133">Transmembrane helix</keyword>
<dbReference type="EMBL" id="LATX01002463">
    <property type="protein sequence ID" value="KTB28794.1"/>
    <property type="molecule type" value="Genomic_DNA"/>
</dbReference>
<evidence type="ECO:0000313" key="2">
    <source>
        <dbReference type="EMBL" id="KTB28794.1"/>
    </source>
</evidence>
<dbReference type="PANTHER" id="PTHR32251:SF17">
    <property type="entry name" value="STEROID 5-ALPHA REDUCTASE C-TERMINAL DOMAIN-CONTAINING PROTEIN"/>
    <property type="match status" value="1"/>
</dbReference>
<evidence type="ECO:0000256" key="1">
    <source>
        <dbReference type="SAM" id="Phobius"/>
    </source>
</evidence>